<name>A0ACC6M8N7_9BACI</name>
<organism evidence="1 2">
    <name type="scientific">Gracilibacillus pellucidus</name>
    <dbReference type="NCBI Taxonomy" id="3095368"/>
    <lineage>
        <taxon>Bacteria</taxon>
        <taxon>Bacillati</taxon>
        <taxon>Bacillota</taxon>
        <taxon>Bacilli</taxon>
        <taxon>Bacillales</taxon>
        <taxon>Bacillaceae</taxon>
        <taxon>Gracilibacillus</taxon>
    </lineage>
</organism>
<dbReference type="EMBL" id="JAWZSR010000009">
    <property type="protein sequence ID" value="MDX8047212.1"/>
    <property type="molecule type" value="Genomic_DNA"/>
</dbReference>
<evidence type="ECO:0000313" key="1">
    <source>
        <dbReference type="EMBL" id="MDX8047212.1"/>
    </source>
</evidence>
<keyword evidence="2" id="KW-1185">Reference proteome</keyword>
<proteinExistence type="predicted"/>
<evidence type="ECO:0000313" key="2">
    <source>
        <dbReference type="Proteomes" id="UP001277972"/>
    </source>
</evidence>
<protein>
    <submittedName>
        <fullName evidence="1">Uncharacterized protein</fullName>
    </submittedName>
</protein>
<sequence>MSKINVSIVISLIFVIILEVFAQDIAYFLNHHIVAIWPIHYLTVITIIAVVLYVGTLIVILIQHLKRRITNNKLIAYLYILGITGLFTTFWSLFVLAMWWG</sequence>
<reference evidence="1" key="1">
    <citation type="submission" date="2023-11" db="EMBL/GenBank/DDBJ databases">
        <title>Gracilibacillus pellucida a moderately halophilic bacterium isolated from saline soil in Xinjiang province.</title>
        <authorList>
            <person name="Zhang Z."/>
            <person name="Tan F."/>
            <person name="Wang Y."/>
            <person name="Xia M."/>
        </authorList>
    </citation>
    <scope>NUCLEOTIDE SEQUENCE</scope>
    <source>
        <strain evidence="1">S3-1-1</strain>
    </source>
</reference>
<dbReference type="Proteomes" id="UP001277972">
    <property type="component" value="Unassembled WGS sequence"/>
</dbReference>
<gene>
    <name evidence="1" type="ORF">SH601_14585</name>
</gene>
<comment type="caution">
    <text evidence="1">The sequence shown here is derived from an EMBL/GenBank/DDBJ whole genome shotgun (WGS) entry which is preliminary data.</text>
</comment>
<accession>A0ACC6M8N7</accession>